<accession>A0A812GH14</accession>
<dbReference type="Proteomes" id="UP000604046">
    <property type="component" value="Unassembled WGS sequence"/>
</dbReference>
<organism evidence="1 2">
    <name type="scientific">Symbiodinium natans</name>
    <dbReference type="NCBI Taxonomy" id="878477"/>
    <lineage>
        <taxon>Eukaryota</taxon>
        <taxon>Sar</taxon>
        <taxon>Alveolata</taxon>
        <taxon>Dinophyceae</taxon>
        <taxon>Suessiales</taxon>
        <taxon>Symbiodiniaceae</taxon>
        <taxon>Symbiodinium</taxon>
    </lineage>
</organism>
<keyword evidence="2" id="KW-1185">Reference proteome</keyword>
<comment type="caution">
    <text evidence="1">The sequence shown here is derived from an EMBL/GenBank/DDBJ whole genome shotgun (WGS) entry which is preliminary data.</text>
</comment>
<reference evidence="1" key="1">
    <citation type="submission" date="2021-02" db="EMBL/GenBank/DDBJ databases">
        <authorList>
            <person name="Dougan E. K."/>
            <person name="Rhodes N."/>
            <person name="Thang M."/>
            <person name="Chan C."/>
        </authorList>
    </citation>
    <scope>NUCLEOTIDE SEQUENCE</scope>
</reference>
<dbReference type="EMBL" id="CAJNDS010000025">
    <property type="protein sequence ID" value="CAE6922609.1"/>
    <property type="molecule type" value="Genomic_DNA"/>
</dbReference>
<dbReference type="Gene3D" id="1.25.40.10">
    <property type="entry name" value="Tetratricopeptide repeat domain"/>
    <property type="match status" value="1"/>
</dbReference>
<sequence length="553" mass="61968">MRLVADVFGKWFCWSASTEKPWDVKDTLTALSLLCSCALFAWIAVALIRHFDDPKWPITSVNMFSMLCGNMDCDESFRASTYNVPRWCAVALSLAGTSIVLARMGILPGSSVPGPIEGSNGSWPDPGFRMGSKMGILAMGPLAKVGILAGSVINKITKEVSQAGPPEYRVESVHILAKDCGDGSTEPTKDKQPHDLLARLQGRARYGEAEELSRECLRIRPGLNFPQHRRAKLGEEHPNTLVSVSNLAALLKTRGELKPSLSTERPLPKTVPGICYDCQRAKPLPKTVPARSRYRKQSLEFVMTASGRSRYRKQSLEFAMTASGRSRYRKQSLEFAMTASGRSNYRKKSLEFAMTASGRSRYRKQSLEFAMIARGRSRYRKQPLEFAMTASGRSRYRKKSLEFAMTASGRSNYRKKSLEFAITASGRSRYRKQSLEFAMTASGRSRYRKQSLEFAMTASGRSRYDCERAKPLPKTVPGICYDCERAKPSPKTVPWNLPCRANLGREHPNTLGFINNSKPAANWQQLSLFTEKFSKHARELSFCRGNFTHQRAP</sequence>
<dbReference type="AlphaFoldDB" id="A0A812GH14"/>
<protein>
    <submittedName>
        <fullName evidence="1">Cyt-b5 protein</fullName>
    </submittedName>
</protein>
<dbReference type="InterPro" id="IPR011990">
    <property type="entry name" value="TPR-like_helical_dom_sf"/>
</dbReference>
<proteinExistence type="predicted"/>
<name>A0A812GH14_9DINO</name>
<evidence type="ECO:0000313" key="1">
    <source>
        <dbReference type="EMBL" id="CAE6922609.1"/>
    </source>
</evidence>
<evidence type="ECO:0000313" key="2">
    <source>
        <dbReference type="Proteomes" id="UP000604046"/>
    </source>
</evidence>
<gene>
    <name evidence="1" type="primary">Cyt-b5</name>
    <name evidence="1" type="ORF">SNAT2548_LOCUS522</name>
</gene>